<organism evidence="6 7">
    <name type="scientific">Globisporangium ultimum (strain ATCC 200006 / CBS 805.95 / DAOM BR144)</name>
    <name type="common">Pythium ultimum</name>
    <dbReference type="NCBI Taxonomy" id="431595"/>
    <lineage>
        <taxon>Eukaryota</taxon>
        <taxon>Sar</taxon>
        <taxon>Stramenopiles</taxon>
        <taxon>Oomycota</taxon>
        <taxon>Peronosporomycetes</taxon>
        <taxon>Pythiales</taxon>
        <taxon>Pythiaceae</taxon>
        <taxon>Globisporangium</taxon>
    </lineage>
</organism>
<evidence type="ECO:0000313" key="6">
    <source>
        <dbReference type="EnsemblProtists" id="PYU1_T010336"/>
    </source>
</evidence>
<keyword evidence="1" id="KW-0677">Repeat</keyword>
<reference evidence="7" key="1">
    <citation type="journal article" date="2010" name="Genome Biol.">
        <title>Genome sequence of the necrotrophic plant pathogen Pythium ultimum reveals original pathogenicity mechanisms and effector repertoire.</title>
        <authorList>
            <person name="Levesque C.A."/>
            <person name="Brouwer H."/>
            <person name="Cano L."/>
            <person name="Hamilton J.P."/>
            <person name="Holt C."/>
            <person name="Huitema E."/>
            <person name="Raffaele S."/>
            <person name="Robideau G.P."/>
            <person name="Thines M."/>
            <person name="Win J."/>
            <person name="Zerillo M.M."/>
            <person name="Beakes G.W."/>
            <person name="Boore J.L."/>
            <person name="Busam D."/>
            <person name="Dumas B."/>
            <person name="Ferriera S."/>
            <person name="Fuerstenberg S.I."/>
            <person name="Gachon C.M."/>
            <person name="Gaulin E."/>
            <person name="Govers F."/>
            <person name="Grenville-Briggs L."/>
            <person name="Horner N."/>
            <person name="Hostetler J."/>
            <person name="Jiang R.H."/>
            <person name="Johnson J."/>
            <person name="Krajaejun T."/>
            <person name="Lin H."/>
            <person name="Meijer H.J."/>
            <person name="Moore B."/>
            <person name="Morris P."/>
            <person name="Phuntmart V."/>
            <person name="Puiu D."/>
            <person name="Shetty J."/>
            <person name="Stajich J.E."/>
            <person name="Tripathy S."/>
            <person name="Wawra S."/>
            <person name="van West P."/>
            <person name="Whitty B.R."/>
            <person name="Coutinho P.M."/>
            <person name="Henrissat B."/>
            <person name="Martin F."/>
            <person name="Thomas P.D."/>
            <person name="Tyler B.M."/>
            <person name="De Vries R.P."/>
            <person name="Kamoun S."/>
            <person name="Yandell M."/>
            <person name="Tisserat N."/>
            <person name="Buell C.R."/>
        </authorList>
    </citation>
    <scope>NUCLEOTIDE SEQUENCE</scope>
    <source>
        <strain evidence="7">DAOM:BR144</strain>
    </source>
</reference>
<proteinExistence type="predicted"/>
<dbReference type="GO" id="GO:0006508">
    <property type="term" value="P:proteolysis"/>
    <property type="evidence" value="ECO:0007669"/>
    <property type="project" value="InterPro"/>
</dbReference>
<dbReference type="AlphaFoldDB" id="K3WZD7"/>
<dbReference type="HOGENOM" id="CLU_498312_0_0_1"/>
<dbReference type="InterPro" id="IPR003609">
    <property type="entry name" value="Pan_app"/>
</dbReference>
<dbReference type="VEuPathDB" id="FungiDB:PYU1_G010316"/>
<evidence type="ECO:0000256" key="3">
    <source>
        <dbReference type="SAM" id="MobiDB-lite"/>
    </source>
</evidence>
<feature type="region of interest" description="Disordered" evidence="3">
    <location>
        <begin position="330"/>
        <end position="411"/>
    </location>
</feature>
<keyword evidence="4" id="KW-0732">Signal</keyword>
<sequence length="547" mass="57748">MKTPTALFPVSLCVIAACLPSPTSAWELGSNERVKWSTQCGFADASTDRGVPGAASDCGNLCADDPNCTHWTWKGKGENTSVDMCFLKGDTADEATHRGDAHCGYVIERFDGAIDPNEIKPAVSTTQGGPQTISNPNDKPNDSRPNPDVHPVEPSPNGKVSDWAPGSNGRVNWSFNCEIAGEDIQLVTGEASVCGDVCADNASCTHWTWKQDGQSVGTCFLKSGALGNATPLTGAGCGYVLGRSVTPSSPPSGGDKPVSSNCDYYGNDIEDKHTPQSTDCAAACEQNPACTHWTWTSQDENCFLKKADKPYTTILSDAHCGYIANRVSGTPNTPTELSPSQKEVPTNANANSSQDNSANSTANPNASGSQGNTVSTDDGTDDGNISINDQLDTTDATGSRTQAMQDDQNDTGLTTSEIEAMLDQINQLRKASDLAPVAFNEFLAVAAREQSLYQASRCTLTDSDGGEATLSQRVTGAGYSNDVVYSVIADGQQDVMQVIGAWFGPRDQSSSIVHPDATEVGFAKAENLECPQAKSYLVQIFSSPKTD</sequence>
<evidence type="ECO:0000313" key="7">
    <source>
        <dbReference type="Proteomes" id="UP000019132"/>
    </source>
</evidence>
<dbReference type="STRING" id="431595.K3WZD7"/>
<feature type="compositionally biased region" description="Polar residues" evidence="3">
    <location>
        <begin position="123"/>
        <end position="138"/>
    </location>
</feature>
<protein>
    <recommendedName>
        <fullName evidence="5">Apple domain-containing protein</fullName>
    </recommendedName>
</protein>
<dbReference type="Pfam" id="PF14295">
    <property type="entry name" value="PAN_4"/>
    <property type="match status" value="3"/>
</dbReference>
<feature type="compositionally biased region" description="Polar residues" evidence="3">
    <location>
        <begin position="370"/>
        <end position="411"/>
    </location>
</feature>
<dbReference type="Gene3D" id="3.40.33.10">
    <property type="entry name" value="CAP"/>
    <property type="match status" value="1"/>
</dbReference>
<dbReference type="Proteomes" id="UP000019132">
    <property type="component" value="Unassembled WGS sequence"/>
</dbReference>
<feature type="compositionally biased region" description="Low complexity" evidence="3">
    <location>
        <begin position="347"/>
        <end position="369"/>
    </location>
</feature>
<dbReference type="InterPro" id="IPR000177">
    <property type="entry name" value="Apple"/>
</dbReference>
<evidence type="ECO:0000259" key="5">
    <source>
        <dbReference type="SMART" id="SM00223"/>
    </source>
</evidence>
<dbReference type="PROSITE" id="PS51257">
    <property type="entry name" value="PROKAR_LIPOPROTEIN"/>
    <property type="match status" value="1"/>
</dbReference>
<name>K3WZD7_GLOUD</name>
<dbReference type="GO" id="GO:0005576">
    <property type="term" value="C:extracellular region"/>
    <property type="evidence" value="ECO:0007669"/>
    <property type="project" value="InterPro"/>
</dbReference>
<dbReference type="EMBL" id="GL376602">
    <property type="status" value="NOT_ANNOTATED_CDS"/>
    <property type="molecule type" value="Genomic_DNA"/>
</dbReference>
<keyword evidence="7" id="KW-1185">Reference proteome</keyword>
<reference evidence="6" key="3">
    <citation type="submission" date="2015-02" db="UniProtKB">
        <authorList>
            <consortium name="EnsemblProtists"/>
        </authorList>
    </citation>
    <scope>IDENTIFICATION</scope>
    <source>
        <strain evidence="6">DAOM BR144</strain>
    </source>
</reference>
<dbReference type="InParanoid" id="K3WZD7"/>
<feature type="compositionally biased region" description="Basic and acidic residues" evidence="3">
    <location>
        <begin position="139"/>
        <end position="151"/>
    </location>
</feature>
<feature type="domain" description="Apple" evidence="5">
    <location>
        <begin position="258"/>
        <end position="334"/>
    </location>
</feature>
<feature type="domain" description="Apple" evidence="5">
    <location>
        <begin position="177"/>
        <end position="242"/>
    </location>
</feature>
<dbReference type="EnsemblProtists" id="PYU1_T010336">
    <property type="protein sequence ID" value="PYU1_T010336"/>
    <property type="gene ID" value="PYU1_G010316"/>
</dbReference>
<dbReference type="Pfam" id="PF00188">
    <property type="entry name" value="CAP"/>
    <property type="match status" value="1"/>
</dbReference>
<dbReference type="InterPro" id="IPR014044">
    <property type="entry name" value="CAP_dom"/>
</dbReference>
<feature type="chain" id="PRO_5003868211" description="Apple domain-containing protein" evidence="4">
    <location>
        <begin position="26"/>
        <end position="547"/>
    </location>
</feature>
<feature type="compositionally biased region" description="Polar residues" evidence="3">
    <location>
        <begin position="330"/>
        <end position="346"/>
    </location>
</feature>
<reference evidence="7" key="2">
    <citation type="submission" date="2010-04" db="EMBL/GenBank/DDBJ databases">
        <authorList>
            <person name="Buell R."/>
            <person name="Hamilton J."/>
            <person name="Hostetler J."/>
        </authorList>
    </citation>
    <scope>NUCLEOTIDE SEQUENCE [LARGE SCALE GENOMIC DNA]</scope>
    <source>
        <strain evidence="7">DAOM:BR144</strain>
    </source>
</reference>
<accession>K3WZD7</accession>
<evidence type="ECO:0000256" key="4">
    <source>
        <dbReference type="SAM" id="SignalP"/>
    </source>
</evidence>
<dbReference type="CDD" id="cd01100">
    <property type="entry name" value="APPLE_Factor_XI_like"/>
    <property type="match status" value="1"/>
</dbReference>
<dbReference type="PANTHER" id="PTHR31157:SF1">
    <property type="entry name" value="SCP DOMAIN-CONTAINING PROTEIN"/>
    <property type="match status" value="1"/>
</dbReference>
<dbReference type="InterPro" id="IPR035940">
    <property type="entry name" value="CAP_sf"/>
</dbReference>
<dbReference type="Gene3D" id="3.50.4.10">
    <property type="entry name" value="Hepatocyte Growth Factor"/>
    <property type="match status" value="3"/>
</dbReference>
<evidence type="ECO:0000256" key="1">
    <source>
        <dbReference type="ARBA" id="ARBA00022737"/>
    </source>
</evidence>
<feature type="region of interest" description="Disordered" evidence="3">
    <location>
        <begin position="118"/>
        <end position="165"/>
    </location>
</feature>
<dbReference type="CDD" id="cd05379">
    <property type="entry name" value="CAP_bacterial"/>
    <property type="match status" value="1"/>
</dbReference>
<feature type="signal peptide" evidence="4">
    <location>
        <begin position="1"/>
        <end position="25"/>
    </location>
</feature>
<dbReference type="SMART" id="SM00223">
    <property type="entry name" value="APPLE"/>
    <property type="match status" value="2"/>
</dbReference>
<evidence type="ECO:0000256" key="2">
    <source>
        <dbReference type="ARBA" id="ARBA00023157"/>
    </source>
</evidence>
<dbReference type="PANTHER" id="PTHR31157">
    <property type="entry name" value="SCP DOMAIN-CONTAINING PROTEIN"/>
    <property type="match status" value="1"/>
</dbReference>
<keyword evidence="2" id="KW-1015">Disulfide bond</keyword>
<dbReference type="SUPFAM" id="SSF55797">
    <property type="entry name" value="PR-1-like"/>
    <property type="match status" value="1"/>
</dbReference>